<evidence type="ECO:0000259" key="7">
    <source>
        <dbReference type="PROSITE" id="PS50850"/>
    </source>
</evidence>
<evidence type="ECO:0000313" key="9">
    <source>
        <dbReference type="Proteomes" id="UP000755551"/>
    </source>
</evidence>
<dbReference type="InterPro" id="IPR044770">
    <property type="entry name" value="MFS_spinster-like"/>
</dbReference>
<comment type="caution">
    <text evidence="8">The sequence shown here is derived from an EMBL/GenBank/DDBJ whole genome shotgun (WGS) entry which is preliminary data.</text>
</comment>
<dbReference type="PANTHER" id="PTHR23505:SF79">
    <property type="entry name" value="PROTEIN SPINSTER"/>
    <property type="match status" value="1"/>
</dbReference>
<evidence type="ECO:0000256" key="4">
    <source>
        <dbReference type="ARBA" id="ARBA00022989"/>
    </source>
</evidence>
<protein>
    <submittedName>
        <fullName evidence="8">MFS transporter</fullName>
    </submittedName>
</protein>
<dbReference type="EMBL" id="JAHQZT010000043">
    <property type="protein sequence ID" value="MBV0934874.1"/>
    <property type="molecule type" value="Genomic_DNA"/>
</dbReference>
<feature type="domain" description="Major facilitator superfamily (MFS) profile" evidence="7">
    <location>
        <begin position="17"/>
        <end position="435"/>
    </location>
</feature>
<feature type="transmembrane region" description="Helical" evidence="6">
    <location>
        <begin position="407"/>
        <end position="429"/>
    </location>
</feature>
<keyword evidence="2" id="KW-0813">Transport</keyword>
<name>A0ABS6MF02_9GAMM</name>
<evidence type="ECO:0000256" key="5">
    <source>
        <dbReference type="ARBA" id="ARBA00023136"/>
    </source>
</evidence>
<comment type="subcellular location">
    <subcellularLocation>
        <location evidence="1">Membrane</location>
        <topology evidence="1">Multi-pass membrane protein</topology>
    </subcellularLocation>
</comment>
<feature type="transmembrane region" description="Helical" evidence="6">
    <location>
        <begin position="231"/>
        <end position="252"/>
    </location>
</feature>
<feature type="transmembrane region" description="Helical" evidence="6">
    <location>
        <begin position="264"/>
        <end position="290"/>
    </location>
</feature>
<keyword evidence="4 6" id="KW-1133">Transmembrane helix</keyword>
<evidence type="ECO:0000256" key="1">
    <source>
        <dbReference type="ARBA" id="ARBA00004141"/>
    </source>
</evidence>
<dbReference type="PANTHER" id="PTHR23505">
    <property type="entry name" value="SPINSTER"/>
    <property type="match status" value="1"/>
</dbReference>
<organism evidence="8 9">
    <name type="scientific">Marinobacterium weihaiense</name>
    <dbReference type="NCBI Taxonomy" id="2851016"/>
    <lineage>
        <taxon>Bacteria</taxon>
        <taxon>Pseudomonadati</taxon>
        <taxon>Pseudomonadota</taxon>
        <taxon>Gammaproteobacteria</taxon>
        <taxon>Oceanospirillales</taxon>
        <taxon>Oceanospirillaceae</taxon>
        <taxon>Marinobacterium</taxon>
    </lineage>
</organism>
<sequence length="445" mass="48323">MSVMPPPHRAGTQSHFMLALLALVYVFSYIDRHAIAIVLEPIKQEFGASDTLMGLLTGLAFAVLYGVLGIPLGRMVDRGTDRRVMISVCCGLWSLATMACGMATSFWQLLVARMTVAVGEAGGMAPSVSMVADLYPKSRRSLAMSIFMLGPHIGILVAMVAGGYIAQTYGWRTTFIVFGLPGIFIAATLWLFTKDPGRGVFDSAEERRQAALARDINIKDQIKSIFQVRSFVYLCFGCGMTGMVGYGYGIWAPTFLLRTYEMPLAQAGLLFGIASGVSAAVGAIFSGWFCDRMIRRNTSWQLGLPLIGILISLPMGIGFLLWPQSSGFTVAGMNVPYAMLFCAGFSFFQGWWPSLTFTAVSHLLTSSQRALGAAFLNLFMTLIGAGFGPFLSGLLSDMYTRSMGPDGLRWALVTILCLLLVTATLYMMAIKPYNTRLQQLDASLA</sequence>
<feature type="transmembrane region" description="Helical" evidence="6">
    <location>
        <begin position="373"/>
        <end position="395"/>
    </location>
</feature>
<reference evidence="8 9" key="1">
    <citation type="submission" date="2021-06" db="EMBL/GenBank/DDBJ databases">
        <title>Bacterium isolated from marine sediment.</title>
        <authorList>
            <person name="Zhu K.-L."/>
            <person name="Du Z.-J."/>
            <person name="Liang Q.-Y."/>
        </authorList>
    </citation>
    <scope>NUCLEOTIDE SEQUENCE [LARGE SCALE GENOMIC DNA]</scope>
    <source>
        <strain evidence="8 9">A346</strain>
    </source>
</reference>
<evidence type="ECO:0000313" key="8">
    <source>
        <dbReference type="EMBL" id="MBV0934874.1"/>
    </source>
</evidence>
<keyword evidence="9" id="KW-1185">Reference proteome</keyword>
<feature type="transmembrane region" description="Helical" evidence="6">
    <location>
        <begin position="171"/>
        <end position="192"/>
    </location>
</feature>
<dbReference type="Proteomes" id="UP000755551">
    <property type="component" value="Unassembled WGS sequence"/>
</dbReference>
<evidence type="ECO:0000256" key="2">
    <source>
        <dbReference type="ARBA" id="ARBA00022448"/>
    </source>
</evidence>
<feature type="transmembrane region" description="Helical" evidence="6">
    <location>
        <begin position="302"/>
        <end position="322"/>
    </location>
</feature>
<keyword evidence="5 6" id="KW-0472">Membrane</keyword>
<dbReference type="CDD" id="cd17328">
    <property type="entry name" value="MFS_spinster_like"/>
    <property type="match status" value="1"/>
</dbReference>
<evidence type="ECO:0000256" key="3">
    <source>
        <dbReference type="ARBA" id="ARBA00022692"/>
    </source>
</evidence>
<feature type="transmembrane region" description="Helical" evidence="6">
    <location>
        <begin position="116"/>
        <end position="135"/>
    </location>
</feature>
<keyword evidence="3 6" id="KW-0812">Transmembrane</keyword>
<dbReference type="RefSeq" id="WP_217336263.1">
    <property type="nucleotide sequence ID" value="NZ_JAHQZT010000043.1"/>
</dbReference>
<dbReference type="InterPro" id="IPR011701">
    <property type="entry name" value="MFS"/>
</dbReference>
<feature type="transmembrane region" description="Helical" evidence="6">
    <location>
        <begin position="52"/>
        <end position="72"/>
    </location>
</feature>
<feature type="transmembrane region" description="Helical" evidence="6">
    <location>
        <begin position="142"/>
        <end position="165"/>
    </location>
</feature>
<feature type="transmembrane region" description="Helical" evidence="6">
    <location>
        <begin position="334"/>
        <end position="352"/>
    </location>
</feature>
<gene>
    <name evidence="8" type="ORF">KTN04_16180</name>
</gene>
<feature type="transmembrane region" description="Helical" evidence="6">
    <location>
        <begin position="84"/>
        <end position="110"/>
    </location>
</feature>
<dbReference type="PROSITE" id="PS50850">
    <property type="entry name" value="MFS"/>
    <property type="match status" value="1"/>
</dbReference>
<accession>A0ABS6MF02</accession>
<proteinExistence type="predicted"/>
<dbReference type="InterPro" id="IPR020846">
    <property type="entry name" value="MFS_dom"/>
</dbReference>
<dbReference type="Pfam" id="PF07690">
    <property type="entry name" value="MFS_1"/>
    <property type="match status" value="1"/>
</dbReference>
<evidence type="ECO:0000256" key="6">
    <source>
        <dbReference type="SAM" id="Phobius"/>
    </source>
</evidence>